<evidence type="ECO:0000259" key="1">
    <source>
        <dbReference type="Pfam" id="PF01272"/>
    </source>
</evidence>
<proteinExistence type="predicted"/>
<feature type="domain" description="Transcription elongation factor GreA/GreB C-terminal" evidence="1">
    <location>
        <begin position="81"/>
        <end position="156"/>
    </location>
</feature>
<dbReference type="SUPFAM" id="SSF54534">
    <property type="entry name" value="FKBP-like"/>
    <property type="match status" value="1"/>
</dbReference>
<dbReference type="Gene3D" id="3.10.50.30">
    <property type="entry name" value="Transcription elongation factor, GreA/GreB, C-terminal domain"/>
    <property type="match status" value="1"/>
</dbReference>
<evidence type="ECO:0000313" key="2">
    <source>
        <dbReference type="EMBL" id="PIP17131.1"/>
    </source>
</evidence>
<organism evidence="2 3">
    <name type="scientific">Candidatus Portnoybacteria bacterium CG23_combo_of_CG06-09_8_20_14_all_37_13</name>
    <dbReference type="NCBI Taxonomy" id="1974819"/>
    <lineage>
        <taxon>Bacteria</taxon>
        <taxon>Candidatus Portnoyibacteriota</taxon>
    </lineage>
</organism>
<dbReference type="InterPro" id="IPR036953">
    <property type="entry name" value="GreA/GreB_C_sf"/>
</dbReference>
<dbReference type="GO" id="GO:0032784">
    <property type="term" value="P:regulation of DNA-templated transcription elongation"/>
    <property type="evidence" value="ECO:0007669"/>
    <property type="project" value="InterPro"/>
</dbReference>
<name>A0A2G9YF27_9BACT</name>
<comment type="caution">
    <text evidence="2">The sequence shown here is derived from an EMBL/GenBank/DDBJ whole genome shotgun (WGS) entry which is preliminary data.</text>
</comment>
<protein>
    <recommendedName>
        <fullName evidence="1">Transcription elongation factor GreA/GreB C-terminal domain-containing protein</fullName>
    </recommendedName>
</protein>
<accession>A0A2G9YF27</accession>
<dbReference type="EMBL" id="PCRH01000035">
    <property type="protein sequence ID" value="PIP17131.1"/>
    <property type="molecule type" value="Genomic_DNA"/>
</dbReference>
<dbReference type="Proteomes" id="UP000231480">
    <property type="component" value="Unassembled WGS sequence"/>
</dbReference>
<dbReference type="Pfam" id="PF01272">
    <property type="entry name" value="GreA_GreB"/>
    <property type="match status" value="1"/>
</dbReference>
<dbReference type="GO" id="GO:0070063">
    <property type="term" value="F:RNA polymerase binding"/>
    <property type="evidence" value="ECO:0007669"/>
    <property type="project" value="InterPro"/>
</dbReference>
<dbReference type="InterPro" id="IPR023459">
    <property type="entry name" value="Tscrpt_elong_fac_GreA/B_fam"/>
</dbReference>
<reference evidence="2 3" key="1">
    <citation type="submission" date="2017-09" db="EMBL/GenBank/DDBJ databases">
        <title>Depth-based differentiation of microbial function through sediment-hosted aquifers and enrichment of novel symbionts in the deep terrestrial subsurface.</title>
        <authorList>
            <person name="Probst A.J."/>
            <person name="Ladd B."/>
            <person name="Jarett J.K."/>
            <person name="Geller-Mcgrath D.E."/>
            <person name="Sieber C.M."/>
            <person name="Emerson J.B."/>
            <person name="Anantharaman K."/>
            <person name="Thomas B.C."/>
            <person name="Malmstrom R."/>
            <person name="Stieglmeier M."/>
            <person name="Klingl A."/>
            <person name="Woyke T."/>
            <person name="Ryan C.M."/>
            <person name="Banfield J.F."/>
        </authorList>
    </citation>
    <scope>NUCLEOTIDE SEQUENCE [LARGE SCALE GENOMIC DNA]</scope>
    <source>
        <strain evidence="2">CG23_combo_of_CG06-09_8_20_14_all_37_13</strain>
    </source>
</reference>
<evidence type="ECO:0000313" key="3">
    <source>
        <dbReference type="Proteomes" id="UP000231480"/>
    </source>
</evidence>
<dbReference type="InterPro" id="IPR001437">
    <property type="entry name" value="Tscrpt_elong_fac_GreA/B_C"/>
</dbReference>
<sequence>MHINKRNLLHIAIQKLELEIASFREVVKREEGAMQDAPSARDTWSDTTRSQKESLVGVLQKQYNEISKALNALKQIKIMSSEKIGIGALVELEEDKKRILYLILPGTRMKLEVDNIAVELISSASPTAQALYDHKEGETVKIKVPAGIRTLKILRVQ</sequence>
<gene>
    <name evidence="2" type="ORF">COX44_01550</name>
</gene>
<dbReference type="GO" id="GO:0003677">
    <property type="term" value="F:DNA binding"/>
    <property type="evidence" value="ECO:0007669"/>
    <property type="project" value="InterPro"/>
</dbReference>
<dbReference type="AlphaFoldDB" id="A0A2G9YF27"/>
<dbReference type="PIRSF" id="PIRSF006092">
    <property type="entry name" value="GreA_GreB"/>
    <property type="match status" value="1"/>
</dbReference>